<dbReference type="AlphaFoldDB" id="A0AAV9IED9"/>
<dbReference type="PANTHER" id="PTHR12277:SF81">
    <property type="entry name" value="PROTEIN ABHD13"/>
    <property type="match status" value="1"/>
</dbReference>
<dbReference type="InterPro" id="IPR029058">
    <property type="entry name" value="AB_hydrolase_fold"/>
</dbReference>
<gene>
    <name evidence="2" type="ORF">GAYE_SCF15G3598</name>
</gene>
<proteinExistence type="predicted"/>
<dbReference type="SUPFAM" id="SSF53474">
    <property type="entry name" value="alpha/beta-Hydrolases"/>
    <property type="match status" value="1"/>
</dbReference>
<organism evidence="2 3">
    <name type="scientific">Galdieria yellowstonensis</name>
    <dbReference type="NCBI Taxonomy" id="3028027"/>
    <lineage>
        <taxon>Eukaryota</taxon>
        <taxon>Rhodophyta</taxon>
        <taxon>Bangiophyceae</taxon>
        <taxon>Galdieriales</taxon>
        <taxon>Galdieriaceae</taxon>
        <taxon>Galdieria</taxon>
    </lineage>
</organism>
<evidence type="ECO:0000256" key="1">
    <source>
        <dbReference type="SAM" id="MobiDB-lite"/>
    </source>
</evidence>
<dbReference type="Gene3D" id="3.40.50.1820">
    <property type="entry name" value="alpha/beta hydrolase"/>
    <property type="match status" value="1"/>
</dbReference>
<evidence type="ECO:0000313" key="3">
    <source>
        <dbReference type="Proteomes" id="UP001300502"/>
    </source>
</evidence>
<accession>A0AAV9IED9</accession>
<reference evidence="2 3" key="1">
    <citation type="submission" date="2022-07" db="EMBL/GenBank/DDBJ databases">
        <title>Genome-wide signatures of adaptation to extreme environments.</title>
        <authorList>
            <person name="Cho C.H."/>
            <person name="Yoon H.S."/>
        </authorList>
    </citation>
    <scope>NUCLEOTIDE SEQUENCE [LARGE SCALE GENOMIC DNA]</scope>
    <source>
        <strain evidence="2 3">108.79 E11</strain>
    </source>
</reference>
<name>A0AAV9IED9_9RHOD</name>
<evidence type="ECO:0000313" key="2">
    <source>
        <dbReference type="EMBL" id="KAK4525689.1"/>
    </source>
</evidence>
<feature type="region of interest" description="Disordered" evidence="1">
    <location>
        <begin position="270"/>
        <end position="294"/>
    </location>
</feature>
<sequence length="326" mass="37220">MGAFYSHLVFRPPVPPSYTQEDFPITWIETKQNTVFPCTFIEESNAYFTLLFSHGNGEDLGNAVGYLRQLCRVLNVNALAYDYTGYGLATGKPSEEGCYANVEAAYLHLINERNIPPERIIVFGRSLGSAPSIHIACLKPVRGLILVSPLSSCIRVVRPKLHVTLPFDMFVNIHKISLVRCPVLIVHGCRDQVVPFSHGLDLYKRCRVAVDPLWIADGGHNNLELYHREEMVERYKQFLDYIIKCPFGGAQVEQGASPWKRLWRKEKEKQTKKQHEEGSAILNSSVEGGVSERRKMGRVERVAVDQSLQRNSKRYFHFRRKNSRTI</sequence>
<dbReference type="Proteomes" id="UP001300502">
    <property type="component" value="Unassembled WGS sequence"/>
</dbReference>
<protein>
    <recommendedName>
        <fullName evidence="4">Serine aminopeptidase S33 domain-containing protein</fullName>
    </recommendedName>
</protein>
<keyword evidence="3" id="KW-1185">Reference proteome</keyword>
<evidence type="ECO:0008006" key="4">
    <source>
        <dbReference type="Google" id="ProtNLM"/>
    </source>
</evidence>
<dbReference type="PANTHER" id="PTHR12277">
    <property type="entry name" value="ALPHA/BETA HYDROLASE DOMAIN-CONTAINING PROTEIN"/>
    <property type="match status" value="1"/>
</dbReference>
<dbReference type="EMBL" id="JANCYU010000032">
    <property type="protein sequence ID" value="KAK4525689.1"/>
    <property type="molecule type" value="Genomic_DNA"/>
</dbReference>
<comment type="caution">
    <text evidence="2">The sequence shown here is derived from an EMBL/GenBank/DDBJ whole genome shotgun (WGS) entry which is preliminary data.</text>
</comment>